<dbReference type="CDD" id="cd01097">
    <property type="entry name" value="Tetrahydromethanopterin_reductase"/>
    <property type="match status" value="1"/>
</dbReference>
<organism evidence="6 7">
    <name type="scientific">Haloarchaeobius litoreus</name>
    <dbReference type="NCBI Taxonomy" id="755306"/>
    <lineage>
        <taxon>Archaea</taxon>
        <taxon>Methanobacteriati</taxon>
        <taxon>Methanobacteriota</taxon>
        <taxon>Stenosarchaea group</taxon>
        <taxon>Halobacteria</taxon>
        <taxon>Halobacteriales</taxon>
        <taxon>Halorubellaceae</taxon>
        <taxon>Haloarchaeobius</taxon>
    </lineage>
</organism>
<dbReference type="NCBIfam" id="NF002619">
    <property type="entry name" value="PRK02271.1"/>
    <property type="match status" value="1"/>
</dbReference>
<dbReference type="PANTHER" id="PTHR43244">
    <property type="match status" value="1"/>
</dbReference>
<dbReference type="InterPro" id="IPR050564">
    <property type="entry name" value="F420-G6PD/mer"/>
</dbReference>
<dbReference type="EC" id="1.5.98.2" evidence="4"/>
<keyword evidence="7" id="KW-1185">Reference proteome</keyword>
<dbReference type="GO" id="GO:0018537">
    <property type="term" value="F:coenzyme F420-dependent N5,N10-methenyltetrahydromethanopterin reductase activity"/>
    <property type="evidence" value="ECO:0007669"/>
    <property type="project" value="UniProtKB-UniRule"/>
</dbReference>
<dbReference type="HAMAP" id="MF_01091">
    <property type="entry name" value="F420_mer"/>
    <property type="match status" value="1"/>
</dbReference>
<dbReference type="InterPro" id="IPR011251">
    <property type="entry name" value="Luciferase-like_dom"/>
</dbReference>
<evidence type="ECO:0000256" key="4">
    <source>
        <dbReference type="HAMAP-Rule" id="MF_01091"/>
    </source>
</evidence>
<dbReference type="Gene3D" id="3.20.20.30">
    <property type="entry name" value="Luciferase-like domain"/>
    <property type="match status" value="1"/>
</dbReference>
<gene>
    <name evidence="4" type="primary">mer</name>
    <name evidence="6" type="ORF">ACFSBL_00575</name>
</gene>
<sequence length="329" mass="35026">MRRLGIELTPEHPTEEIVETAEAAEKAGFDTAFVSSHHFNRDPFVVADRIGRATDLDVGPGVVNPYETHPVSLAARVGTLDETTGGRAVFGIGAGDRSALTNLGYEHDRPLRRVLETFKVAKRLWAGEQVDHDGTFTARSAELNFDVGEVPVYVGAQGPHMIRMAAKHADGVLLNASHPRDFEWAAERVAEGLDERPDSRGEFDFAAFASVSVAEDEAAARAAARPPVAFIVAGAAEPVLDRHDVDHGAAATVGEQLSEGAFTAAFDAVTERMLDAFCIAGTPEQVGERMEEVSTCVDSFVAGSPLGPDRTAAPTLLAEALGRASGRDR</sequence>
<evidence type="ECO:0000259" key="5">
    <source>
        <dbReference type="Pfam" id="PF00296"/>
    </source>
</evidence>
<dbReference type="InterPro" id="IPR019946">
    <property type="entry name" value="MeH4methanopterin_reductase"/>
</dbReference>
<accession>A0ABD6DEC9</accession>
<evidence type="ECO:0000313" key="7">
    <source>
        <dbReference type="Proteomes" id="UP001597034"/>
    </source>
</evidence>
<dbReference type="SUPFAM" id="SSF51679">
    <property type="entry name" value="Bacterial luciferase-like"/>
    <property type="match status" value="1"/>
</dbReference>
<comment type="caution">
    <text evidence="6">The sequence shown here is derived from an EMBL/GenBank/DDBJ whole genome shotgun (WGS) entry which is preliminary data.</text>
</comment>
<dbReference type="AlphaFoldDB" id="A0ABD6DEC9"/>
<dbReference type="RefSeq" id="WP_256399451.1">
    <property type="nucleotide sequence ID" value="NZ_JANHJR010000002.1"/>
</dbReference>
<dbReference type="EMBL" id="JBHUDO010000001">
    <property type="protein sequence ID" value="MFD1644170.1"/>
    <property type="molecule type" value="Genomic_DNA"/>
</dbReference>
<evidence type="ECO:0000256" key="2">
    <source>
        <dbReference type="ARBA" id="ARBA00022563"/>
    </source>
</evidence>
<feature type="domain" description="Luciferase-like" evidence="5">
    <location>
        <begin position="10"/>
        <end position="293"/>
    </location>
</feature>
<proteinExistence type="inferred from homology"/>
<keyword evidence="1 4" id="KW-0963">Cytoplasm</keyword>
<protein>
    <recommendedName>
        <fullName evidence="4">5,10-methylenetetrahydromethanopterin reductase</fullName>
        <ecNumber evidence="4">1.5.98.2</ecNumber>
    </recommendedName>
    <alternativeName>
        <fullName evidence="4">Coenzyme F420-dependent N(5),N(10)-methylenetetrahydromethanopterin reductase</fullName>
    </alternativeName>
    <alternativeName>
        <fullName evidence="4">Methylene-H(4)MPT reductase</fullName>
    </alternativeName>
</protein>
<dbReference type="PANTHER" id="PTHR43244:SF1">
    <property type="entry name" value="5,10-METHYLENETETRAHYDROMETHANOPTERIN REDUCTASE"/>
    <property type="match status" value="1"/>
</dbReference>
<comment type="subcellular location">
    <subcellularLocation>
        <location evidence="4">Cytoplasm</location>
    </subcellularLocation>
</comment>
<dbReference type="Pfam" id="PF00296">
    <property type="entry name" value="Bac_luciferase"/>
    <property type="match status" value="1"/>
</dbReference>
<evidence type="ECO:0000313" key="6">
    <source>
        <dbReference type="EMBL" id="MFD1644170.1"/>
    </source>
</evidence>
<dbReference type="Proteomes" id="UP001597034">
    <property type="component" value="Unassembled WGS sequence"/>
</dbReference>
<name>A0ABD6DEC9_9EURY</name>
<evidence type="ECO:0000256" key="1">
    <source>
        <dbReference type="ARBA" id="ARBA00022490"/>
    </source>
</evidence>
<evidence type="ECO:0000256" key="3">
    <source>
        <dbReference type="ARBA" id="ARBA00023002"/>
    </source>
</evidence>
<comment type="function">
    <text evidence="4">Catalyzes the oxidation of methyl-H(4)MPT to methylene-H(4)MPT.</text>
</comment>
<comment type="catalytic activity">
    <reaction evidence="4">
        <text>5-methyl-5,6,7,8-tetrahydromethanopterin + oxidized coenzyme F420-(gamma-L-Glu)(n) + H(+) = 5,10-methylenetetrahydromethanopterin + reduced coenzyme F420-(gamma-L-Glu)(n)</text>
        <dbReference type="Rhea" id="RHEA:21144"/>
        <dbReference type="Rhea" id="RHEA-COMP:12939"/>
        <dbReference type="Rhea" id="RHEA-COMP:14378"/>
        <dbReference type="ChEBI" id="CHEBI:15378"/>
        <dbReference type="ChEBI" id="CHEBI:57818"/>
        <dbReference type="ChEBI" id="CHEBI:58116"/>
        <dbReference type="ChEBI" id="CHEBI:133980"/>
        <dbReference type="ChEBI" id="CHEBI:139511"/>
        <dbReference type="EC" id="1.5.98.2"/>
    </reaction>
</comment>
<comment type="similarity">
    <text evidence="4">Belongs to the mer family.</text>
</comment>
<keyword evidence="2 4" id="KW-0554">One-carbon metabolism</keyword>
<dbReference type="GO" id="GO:0006730">
    <property type="term" value="P:one-carbon metabolic process"/>
    <property type="evidence" value="ECO:0007669"/>
    <property type="project" value="UniProtKB-UniRule"/>
</dbReference>
<dbReference type="InterPro" id="IPR036661">
    <property type="entry name" value="Luciferase-like_sf"/>
</dbReference>
<keyword evidence="3 4" id="KW-0560">Oxidoreductase</keyword>
<reference evidence="6 7" key="1">
    <citation type="journal article" date="2019" name="Int. J. Syst. Evol. Microbiol.">
        <title>The Global Catalogue of Microorganisms (GCM) 10K type strain sequencing project: providing services to taxonomists for standard genome sequencing and annotation.</title>
        <authorList>
            <consortium name="The Broad Institute Genomics Platform"/>
            <consortium name="The Broad Institute Genome Sequencing Center for Infectious Disease"/>
            <person name="Wu L."/>
            <person name="Ma J."/>
        </authorList>
    </citation>
    <scope>NUCLEOTIDE SEQUENCE [LARGE SCALE GENOMIC DNA]</scope>
    <source>
        <strain evidence="6 7">CGMCC 1.10390</strain>
    </source>
</reference>
<dbReference type="GO" id="GO:0005737">
    <property type="term" value="C:cytoplasm"/>
    <property type="evidence" value="ECO:0007669"/>
    <property type="project" value="UniProtKB-SubCell"/>
</dbReference>